<organism evidence="1 2">
    <name type="scientific">Cristinia sonorae</name>
    <dbReference type="NCBI Taxonomy" id="1940300"/>
    <lineage>
        <taxon>Eukaryota</taxon>
        <taxon>Fungi</taxon>
        <taxon>Dikarya</taxon>
        <taxon>Basidiomycota</taxon>
        <taxon>Agaricomycotina</taxon>
        <taxon>Agaricomycetes</taxon>
        <taxon>Agaricomycetidae</taxon>
        <taxon>Agaricales</taxon>
        <taxon>Pleurotineae</taxon>
        <taxon>Stephanosporaceae</taxon>
        <taxon>Cristinia</taxon>
    </lineage>
</organism>
<evidence type="ECO:0000313" key="1">
    <source>
        <dbReference type="EMBL" id="KAH8081292.1"/>
    </source>
</evidence>
<gene>
    <name evidence="1" type="ORF">BXZ70DRAFT_910862</name>
</gene>
<dbReference type="Proteomes" id="UP000813824">
    <property type="component" value="Unassembled WGS sequence"/>
</dbReference>
<proteinExistence type="predicted"/>
<protein>
    <submittedName>
        <fullName evidence="1">Uncharacterized protein</fullName>
    </submittedName>
</protein>
<accession>A0A8K0UFK4</accession>
<dbReference type="EMBL" id="JAEVFJ010000052">
    <property type="protein sequence ID" value="KAH8081292.1"/>
    <property type="molecule type" value="Genomic_DNA"/>
</dbReference>
<keyword evidence="2" id="KW-1185">Reference proteome</keyword>
<name>A0A8K0UFK4_9AGAR</name>
<reference evidence="1" key="1">
    <citation type="journal article" date="2021" name="New Phytol.">
        <title>Evolutionary innovations through gain and loss of genes in the ectomycorrhizal Boletales.</title>
        <authorList>
            <person name="Wu G."/>
            <person name="Miyauchi S."/>
            <person name="Morin E."/>
            <person name="Kuo A."/>
            <person name="Drula E."/>
            <person name="Varga T."/>
            <person name="Kohler A."/>
            <person name="Feng B."/>
            <person name="Cao Y."/>
            <person name="Lipzen A."/>
            <person name="Daum C."/>
            <person name="Hundley H."/>
            <person name="Pangilinan J."/>
            <person name="Johnson J."/>
            <person name="Barry K."/>
            <person name="LaButti K."/>
            <person name="Ng V."/>
            <person name="Ahrendt S."/>
            <person name="Min B."/>
            <person name="Choi I.G."/>
            <person name="Park H."/>
            <person name="Plett J.M."/>
            <person name="Magnuson J."/>
            <person name="Spatafora J.W."/>
            <person name="Nagy L.G."/>
            <person name="Henrissat B."/>
            <person name="Grigoriev I.V."/>
            <person name="Yang Z.L."/>
            <person name="Xu J."/>
            <person name="Martin F.M."/>
        </authorList>
    </citation>
    <scope>NUCLEOTIDE SEQUENCE</scope>
    <source>
        <strain evidence="1">KKN 215</strain>
    </source>
</reference>
<sequence length="199" mass="22149">MVAAKTVKIERSIDAIVPSTRVPKLESAKHENRQVQQRKAAIEGRQLTSRLYQARGPLDSQTTDSQFTRALHDEKVLYIKKGIGVPRSVNHPNSDDDTVDLTLPPATTPPALLANTNCLNTPNCTRDIEGCQSGPVVRQTASNHEGTAAHTGTETETYYPMEVTASERELVLRLREAVDRRTHHWHSVVQDMFSELTDV</sequence>
<dbReference type="AlphaFoldDB" id="A0A8K0UFK4"/>
<evidence type="ECO:0000313" key="2">
    <source>
        <dbReference type="Proteomes" id="UP000813824"/>
    </source>
</evidence>
<comment type="caution">
    <text evidence="1">The sequence shown here is derived from an EMBL/GenBank/DDBJ whole genome shotgun (WGS) entry which is preliminary data.</text>
</comment>